<name>T1ITL9_STRMM</name>
<evidence type="ECO:0000313" key="2">
    <source>
        <dbReference type="Proteomes" id="UP000014500"/>
    </source>
</evidence>
<keyword evidence="2" id="KW-1185">Reference proteome</keyword>
<proteinExistence type="predicted"/>
<reference evidence="2" key="1">
    <citation type="submission" date="2011-05" db="EMBL/GenBank/DDBJ databases">
        <authorList>
            <person name="Richards S.R."/>
            <person name="Qu J."/>
            <person name="Jiang H."/>
            <person name="Jhangiani S.N."/>
            <person name="Agravi P."/>
            <person name="Goodspeed R."/>
            <person name="Gross S."/>
            <person name="Mandapat C."/>
            <person name="Jackson L."/>
            <person name="Mathew T."/>
            <person name="Pu L."/>
            <person name="Thornton R."/>
            <person name="Saada N."/>
            <person name="Wilczek-Boney K.B."/>
            <person name="Lee S."/>
            <person name="Kovar C."/>
            <person name="Wu Y."/>
            <person name="Scherer S.E."/>
            <person name="Worley K.C."/>
            <person name="Muzny D.M."/>
            <person name="Gibbs R."/>
        </authorList>
    </citation>
    <scope>NUCLEOTIDE SEQUENCE</scope>
    <source>
        <strain evidence="2">Brora</strain>
    </source>
</reference>
<reference evidence="1" key="2">
    <citation type="submission" date="2015-02" db="UniProtKB">
        <authorList>
            <consortium name="EnsemblMetazoa"/>
        </authorList>
    </citation>
    <scope>IDENTIFICATION</scope>
</reference>
<protein>
    <submittedName>
        <fullName evidence="1">Uncharacterized protein</fullName>
    </submittedName>
</protein>
<dbReference type="EMBL" id="JH431492">
    <property type="status" value="NOT_ANNOTATED_CDS"/>
    <property type="molecule type" value="Genomic_DNA"/>
</dbReference>
<evidence type="ECO:0000313" key="1">
    <source>
        <dbReference type="EnsemblMetazoa" id="SMAR004471-PA"/>
    </source>
</evidence>
<dbReference type="Proteomes" id="UP000014500">
    <property type="component" value="Unassembled WGS sequence"/>
</dbReference>
<dbReference type="AlphaFoldDB" id="T1ITL9"/>
<accession>T1ITL9</accession>
<dbReference type="EnsemblMetazoa" id="SMAR004471-RA">
    <property type="protein sequence ID" value="SMAR004471-PA"/>
    <property type="gene ID" value="SMAR004471"/>
</dbReference>
<organism evidence="1 2">
    <name type="scientific">Strigamia maritima</name>
    <name type="common">European centipede</name>
    <name type="synonym">Geophilus maritimus</name>
    <dbReference type="NCBI Taxonomy" id="126957"/>
    <lineage>
        <taxon>Eukaryota</taxon>
        <taxon>Metazoa</taxon>
        <taxon>Ecdysozoa</taxon>
        <taxon>Arthropoda</taxon>
        <taxon>Myriapoda</taxon>
        <taxon>Chilopoda</taxon>
        <taxon>Pleurostigmophora</taxon>
        <taxon>Geophilomorpha</taxon>
        <taxon>Linotaeniidae</taxon>
        <taxon>Strigamia</taxon>
    </lineage>
</organism>
<sequence length="41" mass="5062">MSKKLIFDEKFAPFLLFPQELTLINRFNLYARPFYFPMQFV</sequence>
<dbReference type="HOGENOM" id="CLU_3280097_0_0_1"/>